<evidence type="ECO:0000256" key="6">
    <source>
        <dbReference type="ARBA" id="ARBA00022756"/>
    </source>
</evidence>
<dbReference type="PIRSF" id="PIRSF000521">
    <property type="entry name" value="Transaminase_4ab_Lys_Orn"/>
    <property type="match status" value="1"/>
</dbReference>
<sequence length="431" mass="46891">MTTISAEQIRYDQDHIWHPYSSMINPPPAYPIVSAKGVRLKMADGRELIDGMASWWSTIHGYNNPALNAAAHNQIDQMSHVMFGGITHAPAIELARKLVDLTPESLDKVFIADSGSVAVEVAIKMAIQYWHALGKPEKHKLVTIRNGYHGDTFGAMSVCDPVNGMHEIFTAVLPKHHFAEAPQIGFHQAWDDADIASLKSIIEQNHHKLAALILEPIVQGAGGMRFYSPGYLKAAKTLCDEYGLLLIADEIATGFARTGKMFACQHADVIPDIICLGKAITGGYMSLAATLTTTQIAQTISAGGAGCFMHGPTFMGNPLACAVANTSLQLLTESDWQPNMLRIETVLKQGLAPAATMNGVAEVRCLGGIGVIELQQGVDSAKIQKMFVEKGIWVRPFGKLVYIMPPYIMDTETLNQLTSSIIDVLHNYLQN</sequence>
<feature type="site" description="Participates in the substrate recognition with KAPA and in a stacking interaction with the adenine ring of SAM" evidence="9">
    <location>
        <position position="20"/>
    </location>
</feature>
<protein>
    <recommendedName>
        <fullName evidence="9">Adenosylmethionine-8-amino-7-oxononanoate aminotransferase</fullName>
        <ecNumber evidence="9">2.6.1.62</ecNumber>
    </recommendedName>
    <alternativeName>
        <fullName evidence="9">7,8-diamino-pelargonic acid aminotransferase</fullName>
        <shortName evidence="9">DAPA AT</shortName>
        <shortName evidence="9">DAPA aminotransferase</shortName>
    </alternativeName>
    <alternativeName>
        <fullName evidence="9">7,8-diaminononanoate synthase</fullName>
        <shortName evidence="9">DANS</shortName>
    </alternativeName>
    <alternativeName>
        <fullName evidence="9">Diaminopelargonic acid synthase</fullName>
    </alternativeName>
</protein>
<evidence type="ECO:0000313" key="11">
    <source>
        <dbReference type="Proteomes" id="UP000595332"/>
    </source>
</evidence>
<evidence type="ECO:0000256" key="5">
    <source>
        <dbReference type="ARBA" id="ARBA00022691"/>
    </source>
</evidence>
<keyword evidence="11" id="KW-1185">Reference proteome</keyword>
<dbReference type="RefSeq" id="WP_201349468.1">
    <property type="nucleotide sequence ID" value="NZ_AP014546.1"/>
</dbReference>
<comment type="subcellular location">
    <subcellularLocation>
        <location evidence="9">Cytoplasm</location>
    </subcellularLocation>
</comment>
<dbReference type="InterPro" id="IPR049704">
    <property type="entry name" value="Aminotrans_3_PPA_site"/>
</dbReference>
<feature type="binding site" evidence="9">
    <location>
        <position position="148"/>
    </location>
    <ligand>
        <name>substrate</name>
    </ligand>
</feature>
<comment type="function">
    <text evidence="9">Catalyzes the transfer of the alpha-amino group from S-adenosyl-L-methionine (SAM) to 7-keto-8-aminopelargonic acid (KAPA) to form 7,8-diaminopelargonic acid (DAPA). It is the only aminotransferase known to utilize SAM as an amino donor.</text>
</comment>
<feature type="binding site" evidence="9">
    <location>
        <position position="278"/>
    </location>
    <ligand>
        <name>substrate</name>
    </ligand>
</feature>
<dbReference type="EC" id="2.6.1.62" evidence="9"/>
<dbReference type="GO" id="GO:0004015">
    <property type="term" value="F:adenosylmethionine-8-amino-7-oxononanoate transaminase activity"/>
    <property type="evidence" value="ECO:0007669"/>
    <property type="project" value="UniProtKB-UniRule"/>
</dbReference>
<dbReference type="PROSITE" id="PS00600">
    <property type="entry name" value="AA_TRANSFER_CLASS_3"/>
    <property type="match status" value="1"/>
</dbReference>
<feature type="binding site" evidence="9">
    <location>
        <begin position="312"/>
        <end position="313"/>
    </location>
    <ligand>
        <name>pyridoxal 5'-phosphate</name>
        <dbReference type="ChEBI" id="CHEBI:597326"/>
    </ligand>
</feature>
<keyword evidence="9" id="KW-0963">Cytoplasm</keyword>
<dbReference type="KEGG" id="njp:NEJAP_0849"/>
<keyword evidence="6 9" id="KW-0093">Biotin biosynthesis</keyword>
<dbReference type="Proteomes" id="UP000595332">
    <property type="component" value="Chromosome"/>
</dbReference>
<reference evidence="10 11" key="1">
    <citation type="journal article" date="2008" name="Int. J. Syst. Evol. Microbiol.">
        <title>Neptunomonas japonica sp. nov., an Osedax japonicus symbiont-like bacterium isolated from sediment adjacent to sperm whale carcasses off Kagoshima, Japan.</title>
        <authorList>
            <person name="Miyazaki M."/>
            <person name="Nogi Y."/>
            <person name="Fujiwara Y."/>
            <person name="Kawato M."/>
            <person name="Kubokawa K."/>
            <person name="Horikoshi K."/>
        </authorList>
    </citation>
    <scope>NUCLEOTIDE SEQUENCE [LARGE SCALE GENOMIC DNA]</scope>
    <source>
        <strain evidence="10 11">JAMM 1380</strain>
    </source>
</reference>
<gene>
    <name evidence="9 10" type="primary">bioA</name>
    <name evidence="10" type="ORF">NEJAP_0849</name>
</gene>
<comment type="catalytic activity">
    <reaction evidence="8 9">
        <text>(8S)-8-amino-7-oxononanoate + S-adenosyl-L-methionine = S-adenosyl-4-methylsulfanyl-2-oxobutanoate + (7R,8S)-7,8-diammoniononanoate</text>
        <dbReference type="Rhea" id="RHEA:16861"/>
        <dbReference type="ChEBI" id="CHEBI:16490"/>
        <dbReference type="ChEBI" id="CHEBI:59789"/>
        <dbReference type="ChEBI" id="CHEBI:149468"/>
        <dbReference type="ChEBI" id="CHEBI:149469"/>
        <dbReference type="EC" id="2.6.1.62"/>
    </reaction>
</comment>
<dbReference type="SUPFAM" id="SSF53383">
    <property type="entry name" value="PLP-dependent transferases"/>
    <property type="match status" value="1"/>
</dbReference>
<keyword evidence="3 9" id="KW-0032">Aminotransferase</keyword>
<keyword evidence="7 9" id="KW-0663">Pyridoxal phosphate</keyword>
<organism evidence="10 11">
    <name type="scientific">Neptunomonas japonica JAMM 1380</name>
    <dbReference type="NCBI Taxonomy" id="1441457"/>
    <lineage>
        <taxon>Bacteria</taxon>
        <taxon>Pseudomonadati</taxon>
        <taxon>Pseudomonadota</taxon>
        <taxon>Gammaproteobacteria</taxon>
        <taxon>Oceanospirillales</taxon>
        <taxon>Oceanospirillaceae</taxon>
        <taxon>Neptunomonas</taxon>
    </lineage>
</organism>
<comment type="similarity">
    <text evidence="9">Belongs to the class-III pyridoxal-phosphate-dependent aminotransferase family. BioA subfamily.</text>
</comment>
<evidence type="ECO:0000256" key="9">
    <source>
        <dbReference type="HAMAP-Rule" id="MF_00834"/>
    </source>
</evidence>
<proteinExistence type="inferred from homology"/>
<dbReference type="Gene3D" id="3.90.1150.10">
    <property type="entry name" value="Aspartate Aminotransferase, domain 1"/>
    <property type="match status" value="1"/>
</dbReference>
<dbReference type="UniPathway" id="UPA00078">
    <property type="reaction ID" value="UER00160"/>
</dbReference>
<dbReference type="FunFam" id="3.40.640.10:FF:000041">
    <property type="entry name" value="Adenosylmethionine-8-amino-7-oxononanoate aminotransferase"/>
    <property type="match status" value="1"/>
</dbReference>
<dbReference type="PANTHER" id="PTHR42684:SF17">
    <property type="entry name" value="ADENOSYLMETHIONINE-8-AMINO-7-OXONONANOATE AMINOTRANSFERASE"/>
    <property type="match status" value="1"/>
</dbReference>
<dbReference type="EMBL" id="AP014546">
    <property type="protein sequence ID" value="BBB28806.1"/>
    <property type="molecule type" value="Genomic_DNA"/>
</dbReference>
<keyword evidence="5 9" id="KW-0949">S-adenosyl-L-methionine</keyword>
<dbReference type="NCBIfam" id="NF005940">
    <property type="entry name" value="PRK07986.1"/>
    <property type="match status" value="1"/>
</dbReference>
<evidence type="ECO:0000256" key="3">
    <source>
        <dbReference type="ARBA" id="ARBA00022576"/>
    </source>
</evidence>
<dbReference type="NCBIfam" id="TIGR00508">
    <property type="entry name" value="bioA"/>
    <property type="match status" value="1"/>
</dbReference>
<feature type="binding site" evidence="9">
    <location>
        <position position="395"/>
    </location>
    <ligand>
        <name>substrate</name>
    </ligand>
</feature>
<dbReference type="InterPro" id="IPR005815">
    <property type="entry name" value="BioA"/>
</dbReference>
<name>A0A7R6PGN3_9GAMM</name>
<evidence type="ECO:0000256" key="8">
    <source>
        <dbReference type="ARBA" id="ARBA00048449"/>
    </source>
</evidence>
<feature type="binding site" evidence="9">
    <location>
        <begin position="115"/>
        <end position="116"/>
    </location>
    <ligand>
        <name>pyridoxal 5'-phosphate</name>
        <dbReference type="ChEBI" id="CHEBI:597326"/>
    </ligand>
</feature>
<evidence type="ECO:0000256" key="4">
    <source>
        <dbReference type="ARBA" id="ARBA00022679"/>
    </source>
</evidence>
<dbReference type="HAMAP" id="MF_00834">
    <property type="entry name" value="BioA"/>
    <property type="match status" value="1"/>
</dbReference>
<evidence type="ECO:0000256" key="1">
    <source>
        <dbReference type="ARBA" id="ARBA00001933"/>
    </source>
</evidence>
<keyword evidence="4 9" id="KW-0808">Transferase</keyword>
<dbReference type="GO" id="GO:0005737">
    <property type="term" value="C:cytoplasm"/>
    <property type="evidence" value="ECO:0007669"/>
    <property type="project" value="UniProtKB-SubCell"/>
</dbReference>
<dbReference type="InterPro" id="IPR015421">
    <property type="entry name" value="PyrdxlP-dep_Trfase_major"/>
</dbReference>
<feature type="binding site" evidence="9">
    <location>
        <position position="311"/>
    </location>
    <ligand>
        <name>substrate</name>
    </ligand>
</feature>
<evidence type="ECO:0000256" key="7">
    <source>
        <dbReference type="ARBA" id="ARBA00022898"/>
    </source>
</evidence>
<accession>A0A7R6PGN3</accession>
<dbReference type="AlphaFoldDB" id="A0A7R6PGN3"/>
<dbReference type="GO" id="GO:0009102">
    <property type="term" value="P:biotin biosynthetic process"/>
    <property type="evidence" value="ECO:0007669"/>
    <property type="project" value="UniProtKB-UniRule"/>
</dbReference>
<dbReference type="InterPro" id="IPR005814">
    <property type="entry name" value="Aminotrans_3"/>
</dbReference>
<feature type="binding site" evidence="9">
    <location>
        <position position="55"/>
    </location>
    <ligand>
        <name>substrate</name>
    </ligand>
</feature>
<evidence type="ECO:0000256" key="2">
    <source>
        <dbReference type="ARBA" id="ARBA00005063"/>
    </source>
</evidence>
<comment type="pathway">
    <text evidence="2 9">Cofactor biosynthesis; biotin biosynthesis; 7,8-diaminononanoate from 8-amino-7-oxononanoate (SAM route): step 1/1.</text>
</comment>
<dbReference type="NCBIfam" id="NF004624">
    <property type="entry name" value="PRK05964.1"/>
    <property type="match status" value="1"/>
</dbReference>
<evidence type="ECO:0000313" key="10">
    <source>
        <dbReference type="EMBL" id="BBB28806.1"/>
    </source>
</evidence>
<feature type="modified residue" description="N6-(pyridoxal phosphate)lysine" evidence="9">
    <location>
        <position position="278"/>
    </location>
</feature>
<dbReference type="PANTHER" id="PTHR42684">
    <property type="entry name" value="ADENOSYLMETHIONINE-8-AMINO-7-OXONONANOATE AMINOTRANSFERASE"/>
    <property type="match status" value="1"/>
</dbReference>
<feature type="binding site" evidence="9">
    <location>
        <position position="249"/>
    </location>
    <ligand>
        <name>pyridoxal 5'-phosphate</name>
        <dbReference type="ChEBI" id="CHEBI:597326"/>
    </ligand>
</feature>
<dbReference type="InterPro" id="IPR015424">
    <property type="entry name" value="PyrdxlP-dep_Trfase"/>
</dbReference>
<comment type="cofactor">
    <cofactor evidence="1 9">
        <name>pyridoxal 5'-phosphate</name>
        <dbReference type="ChEBI" id="CHEBI:597326"/>
    </cofactor>
</comment>
<dbReference type="Pfam" id="PF00202">
    <property type="entry name" value="Aminotran_3"/>
    <property type="match status" value="1"/>
</dbReference>
<comment type="subunit">
    <text evidence="9">Homodimer.</text>
</comment>
<dbReference type="CDD" id="cd00610">
    <property type="entry name" value="OAT_like"/>
    <property type="match status" value="1"/>
</dbReference>
<dbReference type="Gene3D" id="3.40.640.10">
    <property type="entry name" value="Type I PLP-dependent aspartate aminotransferase-like (Major domain)"/>
    <property type="match status" value="1"/>
</dbReference>
<dbReference type="GO" id="GO:0030170">
    <property type="term" value="F:pyridoxal phosphate binding"/>
    <property type="evidence" value="ECO:0007669"/>
    <property type="project" value="UniProtKB-UniRule"/>
</dbReference>
<dbReference type="InterPro" id="IPR015422">
    <property type="entry name" value="PyrdxlP-dep_Trfase_small"/>
</dbReference>